<evidence type="ECO:0000313" key="11">
    <source>
        <dbReference type="Proteomes" id="UP000054477"/>
    </source>
</evidence>
<proteinExistence type="inferred from homology"/>
<protein>
    <recommendedName>
        <fullName evidence="9">Cas1p 10 TM acyl transferase domain-containing protein</fullName>
    </recommendedName>
</protein>
<feature type="transmembrane region" description="Helical" evidence="8">
    <location>
        <begin position="15"/>
        <end position="37"/>
    </location>
</feature>
<comment type="subcellular location">
    <subcellularLocation>
        <location evidence="1">Membrane</location>
        <topology evidence="1">Multi-pass membrane protein</topology>
    </subcellularLocation>
</comment>
<feature type="transmembrane region" description="Helical" evidence="8">
    <location>
        <begin position="355"/>
        <end position="371"/>
    </location>
</feature>
<feature type="transmembrane region" description="Helical" evidence="8">
    <location>
        <begin position="641"/>
        <end position="660"/>
    </location>
</feature>
<dbReference type="GO" id="GO:0016740">
    <property type="term" value="F:transferase activity"/>
    <property type="evidence" value="ECO:0007669"/>
    <property type="project" value="UniProtKB-KW"/>
</dbReference>
<feature type="transmembrane region" description="Helical" evidence="8">
    <location>
        <begin position="607"/>
        <end position="629"/>
    </location>
</feature>
<feature type="domain" description="Cas1p 10 TM acyl transferase" evidence="9">
    <location>
        <begin position="360"/>
        <end position="743"/>
    </location>
</feature>
<dbReference type="OrthoDB" id="1932925at2759"/>
<comment type="similarity">
    <text evidence="2">Belongs to the PC-esterase family. CASD1 subfamily.</text>
</comment>
<feature type="transmembrane region" description="Helical" evidence="8">
    <location>
        <begin position="474"/>
        <end position="493"/>
    </location>
</feature>
<name>A0A0C9X0B7_9AGAR</name>
<dbReference type="PANTHER" id="PTHR13533:SF1">
    <property type="entry name" value="N-ACETYLNEURAMINATE 9-O-ACETYLTRANSFERASE"/>
    <property type="match status" value="1"/>
</dbReference>
<feature type="transmembrane region" description="Helical" evidence="8">
    <location>
        <begin position="324"/>
        <end position="343"/>
    </location>
</feature>
<feature type="transmembrane region" description="Helical" evidence="8">
    <location>
        <begin position="499"/>
        <end position="518"/>
    </location>
</feature>
<evidence type="ECO:0000256" key="4">
    <source>
        <dbReference type="ARBA" id="ARBA00022692"/>
    </source>
</evidence>
<reference evidence="10 11" key="1">
    <citation type="submission" date="2014-04" db="EMBL/GenBank/DDBJ databases">
        <authorList>
            <consortium name="DOE Joint Genome Institute"/>
            <person name="Kuo A."/>
            <person name="Kohler A."/>
            <person name="Nagy L.G."/>
            <person name="Floudas D."/>
            <person name="Copeland A."/>
            <person name="Barry K.W."/>
            <person name="Cichocki N."/>
            <person name="Veneault-Fourrey C."/>
            <person name="LaButti K."/>
            <person name="Lindquist E.A."/>
            <person name="Lipzen A."/>
            <person name="Lundell T."/>
            <person name="Morin E."/>
            <person name="Murat C."/>
            <person name="Sun H."/>
            <person name="Tunlid A."/>
            <person name="Henrissat B."/>
            <person name="Grigoriev I.V."/>
            <person name="Hibbett D.S."/>
            <person name="Martin F."/>
            <person name="Nordberg H.P."/>
            <person name="Cantor M.N."/>
            <person name="Hua S.X."/>
        </authorList>
    </citation>
    <scope>NUCLEOTIDE SEQUENCE [LARGE SCALE GENOMIC DNA]</scope>
    <source>
        <strain evidence="10 11">LaAM-08-1</strain>
    </source>
</reference>
<keyword evidence="5 8" id="KW-1133">Transmembrane helix</keyword>
<keyword evidence="3" id="KW-0808">Transferase</keyword>
<gene>
    <name evidence="10" type="ORF">K443DRAFT_675058</name>
</gene>
<dbReference type="InterPro" id="IPR012419">
    <property type="entry name" value="Cas1_AcylTrans_dom"/>
</dbReference>
<keyword evidence="6 8" id="KW-0472">Membrane</keyword>
<dbReference type="HOGENOM" id="CLU_008003_0_1_1"/>
<evidence type="ECO:0000256" key="7">
    <source>
        <dbReference type="ARBA" id="ARBA00023180"/>
    </source>
</evidence>
<keyword evidence="7" id="KW-0325">Glycoprotein</keyword>
<dbReference type="GO" id="GO:0005794">
    <property type="term" value="C:Golgi apparatus"/>
    <property type="evidence" value="ECO:0007669"/>
    <property type="project" value="UniProtKB-ARBA"/>
</dbReference>
<accession>A0A0C9X0B7</accession>
<dbReference type="GO" id="GO:0016020">
    <property type="term" value="C:membrane"/>
    <property type="evidence" value="ECO:0007669"/>
    <property type="project" value="UniProtKB-SubCell"/>
</dbReference>
<evidence type="ECO:0000256" key="8">
    <source>
        <dbReference type="SAM" id="Phobius"/>
    </source>
</evidence>
<dbReference type="PANTHER" id="PTHR13533">
    <property type="entry name" value="N-ACETYLNEURAMINATE 9-O-ACETYLTRANSFERASE"/>
    <property type="match status" value="1"/>
</dbReference>
<sequence>MPSSKAASVGLNPSWPHFGCIVAVGLGLFAGLARYILSDWTDPIHCSSLLNRGSWLDSAQRTWQPDGCMLHSYTVEEGSNCLASREVVFVGDSVTRKLFFQLAHVLDPSLPTAPSDADSKHADHKLHAKSGVQVTFYWDPYLNGSYIQNALTFRERLDGPSAPSLLILGSGLWYLRYPASGGILAWEAKMERIFTALSRRLKIADHVVVLPVEQVISSKLSPARAATIHPSDIEAMNSDLYHRINPPTHSRRPTSSNNQVSLPLVFNQMLLPSLTEDGLHYSDTLIKMQANILLNLRCNDQLAKRFPFDKTCCNRYPIPSFLQLFILGCIILWGPYTLYVSYFLGSRTVTLERELPSFIISSSVALLYAADRTGFWLKEQKQFNPLIFAFLCLGSLLVGLLTVKRVDKDPGFMSRDQTDEWKGWMQVAILIYHYLGASKISGIYNPIRVLVASYLFMTGYGHTMFYLRKADFGFLRIAQVMVRLNLLTIILAYTMNTDYISYYFSPLVSMWYLIIYGTMAIGRQLNDRTALLLCKISLSAALVTWVMHANWPLEALFDLLARVCRIHWSSREWAFRVNLDLWIVYVGMLTAVAVAKTRDYRLADHKYWPVAVNCVIALSGLILVWFFAFELYQESKFAYNLWHPYISFFPVLAFALLRNANAIMRSASSRAFSFIGRCSLETFIVQFHFWLAGDSKGVLLVLPGTRWRSVNFVLTTIMFVYISDRLAYATVEITSWICAKASDALPFPVTIPMGGNSSAVHSESDADGAQEVSIPLISPHLDHHMKDANGNPLPPEPDTPLRPRRWVDRLAEQAPASSNLQKIWYREGQWRFGVKARLTLAICVLWLLNWLWPDS</sequence>
<feature type="transmembrane region" description="Helical" evidence="8">
    <location>
        <begin position="573"/>
        <end position="595"/>
    </location>
</feature>
<dbReference type="EMBL" id="KN838559">
    <property type="protein sequence ID" value="KIK05500.1"/>
    <property type="molecule type" value="Genomic_DNA"/>
</dbReference>
<evidence type="ECO:0000313" key="10">
    <source>
        <dbReference type="EMBL" id="KIK05500.1"/>
    </source>
</evidence>
<organism evidence="10 11">
    <name type="scientific">Laccaria amethystina LaAM-08-1</name>
    <dbReference type="NCBI Taxonomy" id="1095629"/>
    <lineage>
        <taxon>Eukaryota</taxon>
        <taxon>Fungi</taxon>
        <taxon>Dikarya</taxon>
        <taxon>Basidiomycota</taxon>
        <taxon>Agaricomycotina</taxon>
        <taxon>Agaricomycetes</taxon>
        <taxon>Agaricomycetidae</taxon>
        <taxon>Agaricales</taxon>
        <taxon>Agaricineae</taxon>
        <taxon>Hydnangiaceae</taxon>
        <taxon>Laccaria</taxon>
    </lineage>
</organism>
<dbReference type="Proteomes" id="UP000054477">
    <property type="component" value="Unassembled WGS sequence"/>
</dbReference>
<feature type="transmembrane region" description="Helical" evidence="8">
    <location>
        <begin position="530"/>
        <end position="553"/>
    </location>
</feature>
<evidence type="ECO:0000256" key="5">
    <source>
        <dbReference type="ARBA" id="ARBA00022989"/>
    </source>
</evidence>
<keyword evidence="4 8" id="KW-0812">Transmembrane</keyword>
<feature type="transmembrane region" description="Helical" evidence="8">
    <location>
        <begin position="383"/>
        <end position="403"/>
    </location>
</feature>
<evidence type="ECO:0000259" key="9">
    <source>
        <dbReference type="Pfam" id="PF07779"/>
    </source>
</evidence>
<dbReference type="AlphaFoldDB" id="A0A0C9X0B7"/>
<feature type="transmembrane region" description="Helical" evidence="8">
    <location>
        <begin position="832"/>
        <end position="852"/>
    </location>
</feature>
<evidence type="ECO:0000256" key="1">
    <source>
        <dbReference type="ARBA" id="ARBA00004141"/>
    </source>
</evidence>
<keyword evidence="11" id="KW-1185">Reference proteome</keyword>
<evidence type="ECO:0000256" key="3">
    <source>
        <dbReference type="ARBA" id="ARBA00022679"/>
    </source>
</evidence>
<dbReference type="Pfam" id="PF07779">
    <property type="entry name" value="Cas1_AcylT"/>
    <property type="match status" value="1"/>
</dbReference>
<dbReference type="GO" id="GO:0005975">
    <property type="term" value="P:carbohydrate metabolic process"/>
    <property type="evidence" value="ECO:0007669"/>
    <property type="project" value="UniProtKB-ARBA"/>
</dbReference>
<reference evidence="11" key="2">
    <citation type="submission" date="2015-01" db="EMBL/GenBank/DDBJ databases">
        <title>Evolutionary Origins and Diversification of the Mycorrhizal Mutualists.</title>
        <authorList>
            <consortium name="DOE Joint Genome Institute"/>
            <consortium name="Mycorrhizal Genomics Consortium"/>
            <person name="Kohler A."/>
            <person name="Kuo A."/>
            <person name="Nagy L.G."/>
            <person name="Floudas D."/>
            <person name="Copeland A."/>
            <person name="Barry K.W."/>
            <person name="Cichocki N."/>
            <person name="Veneault-Fourrey C."/>
            <person name="LaButti K."/>
            <person name="Lindquist E.A."/>
            <person name="Lipzen A."/>
            <person name="Lundell T."/>
            <person name="Morin E."/>
            <person name="Murat C."/>
            <person name="Riley R."/>
            <person name="Ohm R."/>
            <person name="Sun H."/>
            <person name="Tunlid A."/>
            <person name="Henrissat B."/>
            <person name="Grigoriev I.V."/>
            <person name="Hibbett D.S."/>
            <person name="Martin F."/>
        </authorList>
    </citation>
    <scope>NUCLEOTIDE SEQUENCE [LARGE SCALE GENOMIC DNA]</scope>
    <source>
        <strain evidence="11">LaAM-08-1</strain>
    </source>
</reference>
<evidence type="ECO:0000256" key="2">
    <source>
        <dbReference type="ARBA" id="ARBA00010666"/>
    </source>
</evidence>
<evidence type="ECO:0000256" key="6">
    <source>
        <dbReference type="ARBA" id="ARBA00023136"/>
    </source>
</evidence>